<evidence type="ECO:0000256" key="2">
    <source>
        <dbReference type="ARBA" id="ARBA00022723"/>
    </source>
</evidence>
<feature type="signal peptide" evidence="10">
    <location>
        <begin position="1"/>
        <end position="22"/>
    </location>
</feature>
<keyword evidence="5 8" id="KW-0186">Copper</keyword>
<sequence length="786" mass="88687">MTAEASRTLILCISLLYLVVDGDPVHDDTMTQKESLNNPFNPASRLKREIKDDSTCTKCPQSEKQCSPSPSCGEKGIFDMLDPDEMRTVYSALVSKGIVDPWGTSFKNTYIHRMALLPPEKAKALDYLDNGGSHPGRFAEVHVIRGNSVNPDLMEYKVGPVCGDSMNVTQLYKDGELSFNSQVLSSSEYFTHLGMMRSFTDTIDLIIQESFGNHEFRFRTLSPQGFTASERNTRYVLVLRIQATSSGYDINHMPLSFTIYSPGTDVSIWKIHRIFYLNQGPFDTAEDLLEAYTKGELRKFSLPRNYKSTAWNATFPQRDGTGWARKGANIAPPRTYQPSGSRINCVGNRITWMGWEFSVGFSQVRGPSVHDVRFKGERILWENSLNEVSLVYSSDASGDANNILMDSLFGLGDQIKPFVPGVDCPEYAHTINLYRWIKSVNFASTVGAGCVFEADMQGPLWRRGDSYSAGLRNHVLVVRIPLTAGNYDYTIDFRFYMDGKMQTIAEASGYLQAAFWDDDNPNRRKNNDGFDGFGYKVKDFTQGAIHDHAFGFKVDMDIGGTKNSFQKIAWKADTVGKAFRSQGRRNTNPPYFENEHTRFLKYVTLKNEIGLRKNLDNPHFWVVVNDAKKNKWGVPRGYRIQMMATGANILPSDHIANKALAFTKYHCAVTRQRDTERYLSNPYDVNQLAEPVGSLDNYLDNEPITNQDIVTWITPSLNHLPTSEDIPMTASVSTGFWLKPHNYFDNLAVMDVPKYLKSSISGLNENPPDFEPCQDDTKPARVNVEL</sequence>
<evidence type="ECO:0000256" key="6">
    <source>
        <dbReference type="PIRSR" id="PIRSR600269-50"/>
    </source>
</evidence>
<dbReference type="InterPro" id="IPR015798">
    <property type="entry name" value="Cu_amine_oxidase_C"/>
</dbReference>
<proteinExistence type="inferred from homology"/>
<keyword evidence="4 8" id="KW-0560">Oxidoreductase</keyword>
<evidence type="ECO:0000256" key="9">
    <source>
        <dbReference type="SAM" id="MobiDB-lite"/>
    </source>
</evidence>
<dbReference type="GO" id="GO:0008131">
    <property type="term" value="F:primary methylamine oxidase activity"/>
    <property type="evidence" value="ECO:0007669"/>
    <property type="project" value="InterPro"/>
</dbReference>
<evidence type="ECO:0000256" key="1">
    <source>
        <dbReference type="ARBA" id="ARBA00007983"/>
    </source>
</evidence>
<dbReference type="Pfam" id="PF01179">
    <property type="entry name" value="Cu_amine_oxid"/>
    <property type="match status" value="1"/>
</dbReference>
<dbReference type="Proteomes" id="UP000749559">
    <property type="component" value="Unassembled WGS sequence"/>
</dbReference>
<dbReference type="AlphaFoldDB" id="A0A8S4Q6Q4"/>
<evidence type="ECO:0000256" key="5">
    <source>
        <dbReference type="ARBA" id="ARBA00023008"/>
    </source>
</evidence>
<dbReference type="GO" id="GO:0005507">
    <property type="term" value="F:copper ion binding"/>
    <property type="evidence" value="ECO:0007669"/>
    <property type="project" value="InterPro"/>
</dbReference>
<dbReference type="PROSITE" id="PS01164">
    <property type="entry name" value="COPPER_AMINE_OXID_1"/>
    <property type="match status" value="1"/>
</dbReference>
<reference evidence="13" key="1">
    <citation type="submission" date="2022-03" db="EMBL/GenBank/DDBJ databases">
        <authorList>
            <person name="Martin C."/>
        </authorList>
    </citation>
    <scope>NUCLEOTIDE SEQUENCE</scope>
</reference>
<dbReference type="Gene3D" id="2.70.98.20">
    <property type="entry name" value="Copper amine oxidase, catalytic domain"/>
    <property type="match status" value="1"/>
</dbReference>
<dbReference type="PANTHER" id="PTHR10638">
    <property type="entry name" value="COPPER AMINE OXIDASE"/>
    <property type="match status" value="1"/>
</dbReference>
<comment type="PTM">
    <text evidence="7 8">Topaquinone (TPQ) is generated by copper-dependent autoxidation of a specific tyrosyl residue.</text>
</comment>
<dbReference type="SUPFAM" id="SSF49998">
    <property type="entry name" value="Amine oxidase catalytic domain"/>
    <property type="match status" value="1"/>
</dbReference>
<evidence type="ECO:0000256" key="10">
    <source>
        <dbReference type="SAM" id="SignalP"/>
    </source>
</evidence>
<keyword evidence="14" id="KW-1185">Reference proteome</keyword>
<keyword evidence="3 6" id="KW-0801">TPQ</keyword>
<feature type="domain" description="Copper amine oxidase N2-terminal" evidence="12">
    <location>
        <begin position="105"/>
        <end position="162"/>
    </location>
</feature>
<dbReference type="GO" id="GO:0009308">
    <property type="term" value="P:amine metabolic process"/>
    <property type="evidence" value="ECO:0007669"/>
    <property type="project" value="UniProtKB-UniRule"/>
</dbReference>
<dbReference type="OrthoDB" id="5379943at2759"/>
<dbReference type="InterPro" id="IPR000269">
    <property type="entry name" value="Cu_amine_oxidase"/>
</dbReference>
<dbReference type="SUPFAM" id="SSF54416">
    <property type="entry name" value="Amine oxidase N-terminal region"/>
    <property type="match status" value="2"/>
</dbReference>
<dbReference type="InterPro" id="IPR015800">
    <property type="entry name" value="Cu_amine_oxidase_N2"/>
</dbReference>
<dbReference type="InterPro" id="IPR049948">
    <property type="entry name" value="Cu_Am_ox_TPQ-bd"/>
</dbReference>
<evidence type="ECO:0000313" key="14">
    <source>
        <dbReference type="Proteomes" id="UP000749559"/>
    </source>
</evidence>
<evidence type="ECO:0000259" key="11">
    <source>
        <dbReference type="Pfam" id="PF01179"/>
    </source>
</evidence>
<dbReference type="PROSITE" id="PS01165">
    <property type="entry name" value="COPPER_AMINE_OXID_2"/>
    <property type="match status" value="1"/>
</dbReference>
<dbReference type="InterPro" id="IPR049947">
    <property type="entry name" value="Cu_Am_Ox_Cu-bd"/>
</dbReference>
<comment type="cofactor">
    <cofactor evidence="8">
        <name>Cu cation</name>
        <dbReference type="ChEBI" id="CHEBI:23378"/>
    </cofactor>
    <text evidence="8">Contains 1 topaquinone per subunit.</text>
</comment>
<dbReference type="InterPro" id="IPR016182">
    <property type="entry name" value="Cu_amine_oxidase_N-reg"/>
</dbReference>
<dbReference type="Gene3D" id="3.10.450.40">
    <property type="match status" value="2"/>
</dbReference>
<dbReference type="Pfam" id="PF02727">
    <property type="entry name" value="Cu_amine_oxidN2"/>
    <property type="match status" value="1"/>
</dbReference>
<keyword evidence="2 8" id="KW-0479">Metal-binding</keyword>
<evidence type="ECO:0000256" key="3">
    <source>
        <dbReference type="ARBA" id="ARBA00022772"/>
    </source>
</evidence>
<evidence type="ECO:0000256" key="8">
    <source>
        <dbReference type="RuleBase" id="RU000672"/>
    </source>
</evidence>
<name>A0A8S4Q6Q4_OWEFU</name>
<evidence type="ECO:0000256" key="7">
    <source>
        <dbReference type="PIRSR" id="PIRSR600269-51"/>
    </source>
</evidence>
<comment type="similarity">
    <text evidence="1 8">Belongs to the copper/topaquinone oxidase family.</text>
</comment>
<evidence type="ECO:0000256" key="4">
    <source>
        <dbReference type="ARBA" id="ARBA00023002"/>
    </source>
</evidence>
<dbReference type="EC" id="1.4.3.-" evidence="8"/>
<feature type="active site" description="Schiff-base intermediate with substrate; via topaquinone" evidence="6">
    <location>
        <position position="487"/>
    </location>
</feature>
<evidence type="ECO:0000313" key="13">
    <source>
        <dbReference type="EMBL" id="CAH1801569.1"/>
    </source>
</evidence>
<dbReference type="GO" id="GO:0048038">
    <property type="term" value="F:quinone binding"/>
    <property type="evidence" value="ECO:0007669"/>
    <property type="project" value="InterPro"/>
</dbReference>
<organism evidence="13 14">
    <name type="scientific">Owenia fusiformis</name>
    <name type="common">Polychaete worm</name>
    <dbReference type="NCBI Taxonomy" id="6347"/>
    <lineage>
        <taxon>Eukaryota</taxon>
        <taxon>Metazoa</taxon>
        <taxon>Spiralia</taxon>
        <taxon>Lophotrochozoa</taxon>
        <taxon>Annelida</taxon>
        <taxon>Polychaeta</taxon>
        <taxon>Sedentaria</taxon>
        <taxon>Canalipalpata</taxon>
        <taxon>Sabellida</taxon>
        <taxon>Oweniida</taxon>
        <taxon>Oweniidae</taxon>
        <taxon>Owenia</taxon>
    </lineage>
</organism>
<accession>A0A8S4Q6Q4</accession>
<keyword evidence="10" id="KW-0732">Signal</keyword>
<dbReference type="EMBL" id="CAIIXF020000012">
    <property type="protein sequence ID" value="CAH1801569.1"/>
    <property type="molecule type" value="Genomic_DNA"/>
</dbReference>
<dbReference type="PRINTS" id="PR00766">
    <property type="entry name" value="CUDAOXIDASE"/>
</dbReference>
<comment type="caution">
    <text evidence="13">The sequence shown here is derived from an EMBL/GenBank/DDBJ whole genome shotgun (WGS) entry which is preliminary data.</text>
</comment>
<feature type="chain" id="PRO_5035834132" description="Amine oxidase" evidence="10">
    <location>
        <begin position="23"/>
        <end position="786"/>
    </location>
</feature>
<dbReference type="GO" id="GO:0005886">
    <property type="term" value="C:plasma membrane"/>
    <property type="evidence" value="ECO:0007669"/>
    <property type="project" value="TreeGrafter"/>
</dbReference>
<dbReference type="InterPro" id="IPR036460">
    <property type="entry name" value="Cu_amine_oxidase_C_sf"/>
</dbReference>
<dbReference type="PANTHER" id="PTHR10638:SF20">
    <property type="entry name" value="AMINE OXIDASE"/>
    <property type="match status" value="1"/>
</dbReference>
<feature type="domain" description="Copper amine oxidase catalytic" evidence="11">
    <location>
        <begin position="334"/>
        <end position="746"/>
    </location>
</feature>
<feature type="region of interest" description="Disordered" evidence="9">
    <location>
        <begin position="763"/>
        <end position="786"/>
    </location>
</feature>
<protein>
    <recommendedName>
        <fullName evidence="8">Amine oxidase</fullName>
        <ecNumber evidence="8">1.4.3.-</ecNumber>
    </recommendedName>
</protein>
<feature type="active site" description="Proton acceptor" evidence="6">
    <location>
        <position position="406"/>
    </location>
</feature>
<gene>
    <name evidence="13" type="ORF">OFUS_LOCUS25349</name>
</gene>
<evidence type="ECO:0000259" key="12">
    <source>
        <dbReference type="Pfam" id="PF02727"/>
    </source>
</evidence>
<feature type="modified residue" description="2',4',5'-topaquinone" evidence="7">
    <location>
        <position position="487"/>
    </location>
</feature>